<dbReference type="PANTHER" id="PTHR33223:SF10">
    <property type="entry name" value="AMINOTRANSFERASE-LIKE PLANT MOBILE DOMAIN-CONTAINING PROTEIN"/>
    <property type="match status" value="1"/>
</dbReference>
<evidence type="ECO:0000313" key="3">
    <source>
        <dbReference type="Proteomes" id="UP000585474"/>
    </source>
</evidence>
<feature type="region of interest" description="Disordered" evidence="1">
    <location>
        <begin position="236"/>
        <end position="282"/>
    </location>
</feature>
<feature type="compositionally biased region" description="Basic and acidic residues" evidence="1">
    <location>
        <begin position="236"/>
        <end position="250"/>
    </location>
</feature>
<evidence type="ECO:0000256" key="1">
    <source>
        <dbReference type="SAM" id="MobiDB-lite"/>
    </source>
</evidence>
<comment type="caution">
    <text evidence="2">The sequence shown here is derived from an EMBL/GenBank/DDBJ whole genome shotgun (WGS) entry which is preliminary data.</text>
</comment>
<feature type="compositionally biased region" description="Basic and acidic residues" evidence="1">
    <location>
        <begin position="259"/>
        <end position="282"/>
    </location>
</feature>
<dbReference type="Proteomes" id="UP000585474">
    <property type="component" value="Unassembled WGS sequence"/>
</dbReference>
<name>A0A7J0DTL7_9ERIC</name>
<dbReference type="OrthoDB" id="1752139at2759"/>
<organism evidence="2 3">
    <name type="scientific">Actinidia rufa</name>
    <dbReference type="NCBI Taxonomy" id="165716"/>
    <lineage>
        <taxon>Eukaryota</taxon>
        <taxon>Viridiplantae</taxon>
        <taxon>Streptophyta</taxon>
        <taxon>Embryophyta</taxon>
        <taxon>Tracheophyta</taxon>
        <taxon>Spermatophyta</taxon>
        <taxon>Magnoliopsida</taxon>
        <taxon>eudicotyledons</taxon>
        <taxon>Gunneridae</taxon>
        <taxon>Pentapetalae</taxon>
        <taxon>asterids</taxon>
        <taxon>Ericales</taxon>
        <taxon>Actinidiaceae</taxon>
        <taxon>Actinidia</taxon>
    </lineage>
</organism>
<accession>A0A7J0DTL7</accession>
<proteinExistence type="predicted"/>
<keyword evidence="3" id="KW-1185">Reference proteome</keyword>
<gene>
    <name evidence="2" type="ORF">Acr_00g0074120</name>
</gene>
<protein>
    <recommendedName>
        <fullName evidence="4">Retrotransposon gag domain-containing protein</fullName>
    </recommendedName>
</protein>
<dbReference type="PANTHER" id="PTHR33223">
    <property type="entry name" value="CCHC-TYPE DOMAIN-CONTAINING PROTEIN"/>
    <property type="match status" value="1"/>
</dbReference>
<sequence length="282" mass="32287">MLIDLAARATKILKVTIALVGDIHPRAINTGRQVCTLDVKGVLSCRSLDLAKLSTRRARKLEEGEDHLSKMTELTVTLDALIRQIEPPFTERVMRVRVSSKFKLPSQLGMYEGKTDPVDHLESYKNLMMLQEYSDEMMCKAFLEPLKGPVFKQKNASHLFAIHQDRKSLKDYVRHFNQAILEVKDPSNKVVVMAMMKGLCPGSLFYSLSQSVPKTLSALQIKDYIIAEELAESKWMRQGKDDHKRKESNTRRTNYGGELKSKRFERDARGRINERHPCTPPR</sequence>
<dbReference type="AlphaFoldDB" id="A0A7J0DTL7"/>
<evidence type="ECO:0000313" key="2">
    <source>
        <dbReference type="EMBL" id="GFS41410.1"/>
    </source>
</evidence>
<reference evidence="3" key="1">
    <citation type="submission" date="2019-07" db="EMBL/GenBank/DDBJ databases">
        <title>De Novo Assembly of kiwifruit Actinidia rufa.</title>
        <authorList>
            <person name="Sugita-Konishi S."/>
            <person name="Sato K."/>
            <person name="Mori E."/>
            <person name="Abe Y."/>
            <person name="Kisaki G."/>
            <person name="Hamano K."/>
            <person name="Suezawa K."/>
            <person name="Otani M."/>
            <person name="Fukuda T."/>
            <person name="Manabe T."/>
            <person name="Gomi K."/>
            <person name="Tabuchi M."/>
            <person name="Akimitsu K."/>
            <person name="Kataoka I."/>
        </authorList>
    </citation>
    <scope>NUCLEOTIDE SEQUENCE [LARGE SCALE GENOMIC DNA]</scope>
    <source>
        <strain evidence="3">cv. Fuchu</strain>
    </source>
</reference>
<dbReference type="EMBL" id="BJWL01000375">
    <property type="protein sequence ID" value="GFS41410.1"/>
    <property type="molecule type" value="Genomic_DNA"/>
</dbReference>
<evidence type="ECO:0008006" key="4">
    <source>
        <dbReference type="Google" id="ProtNLM"/>
    </source>
</evidence>